<dbReference type="Proteomes" id="UP000246464">
    <property type="component" value="Chromosome 10"/>
</dbReference>
<proteinExistence type="predicted"/>
<keyword evidence="3" id="KW-1185">Reference proteome</keyword>
<feature type="region of interest" description="Disordered" evidence="1">
    <location>
        <begin position="34"/>
        <end position="73"/>
    </location>
</feature>
<feature type="compositionally biased region" description="Gly residues" evidence="1">
    <location>
        <begin position="60"/>
        <end position="73"/>
    </location>
</feature>
<evidence type="ECO:0000313" key="2">
    <source>
        <dbReference type="EMBL" id="AWP08478.1"/>
    </source>
</evidence>
<feature type="compositionally biased region" description="Low complexity" evidence="1">
    <location>
        <begin position="50"/>
        <end position="59"/>
    </location>
</feature>
<accession>A0A2U9BVZ7</accession>
<reference evidence="2 3" key="1">
    <citation type="submission" date="2017-12" db="EMBL/GenBank/DDBJ databases">
        <title>Integrating genomic resources of turbot (Scophthalmus maximus) in depth evaluation of genetic and physical mapping variation across individuals.</title>
        <authorList>
            <person name="Martinez P."/>
        </authorList>
    </citation>
    <scope>NUCLEOTIDE SEQUENCE [LARGE SCALE GENOMIC DNA]</scope>
</reference>
<evidence type="ECO:0000256" key="1">
    <source>
        <dbReference type="SAM" id="MobiDB-lite"/>
    </source>
</evidence>
<evidence type="ECO:0000313" key="3">
    <source>
        <dbReference type="Proteomes" id="UP000246464"/>
    </source>
</evidence>
<gene>
    <name evidence="2" type="ORF">SMAX5B_009830</name>
</gene>
<dbReference type="EMBL" id="CP026252">
    <property type="protein sequence ID" value="AWP08478.1"/>
    <property type="molecule type" value="Genomic_DNA"/>
</dbReference>
<sequence>MGICLIFTMETNTLYRVAPGRVVTEEKKLCRDPERCPGMQLNNRHRRHASTTTITSSESSGGGSKIGKGGGEI</sequence>
<name>A0A2U9BVZ7_SCOMX</name>
<organism evidence="2 3">
    <name type="scientific">Scophthalmus maximus</name>
    <name type="common">Turbot</name>
    <name type="synonym">Psetta maxima</name>
    <dbReference type="NCBI Taxonomy" id="52904"/>
    <lineage>
        <taxon>Eukaryota</taxon>
        <taxon>Metazoa</taxon>
        <taxon>Chordata</taxon>
        <taxon>Craniata</taxon>
        <taxon>Vertebrata</taxon>
        <taxon>Euteleostomi</taxon>
        <taxon>Actinopterygii</taxon>
        <taxon>Neopterygii</taxon>
        <taxon>Teleostei</taxon>
        <taxon>Neoteleostei</taxon>
        <taxon>Acanthomorphata</taxon>
        <taxon>Carangaria</taxon>
        <taxon>Pleuronectiformes</taxon>
        <taxon>Pleuronectoidei</taxon>
        <taxon>Scophthalmidae</taxon>
        <taxon>Scophthalmus</taxon>
    </lineage>
</organism>
<dbReference type="AlphaFoldDB" id="A0A2U9BVZ7"/>
<protein>
    <submittedName>
        <fullName evidence="2">Uncharacterized protein</fullName>
    </submittedName>
</protein>